<dbReference type="SUPFAM" id="SSF52467">
    <property type="entry name" value="DHS-like NAD/FAD-binding domain"/>
    <property type="match status" value="1"/>
</dbReference>
<evidence type="ECO:0000313" key="6">
    <source>
        <dbReference type="EMBL" id="CAF0995343.1"/>
    </source>
</evidence>
<feature type="binding site" evidence="3">
    <location>
        <position position="168"/>
    </location>
    <ligand>
        <name>Zn(2+)</name>
        <dbReference type="ChEBI" id="CHEBI:29105"/>
    </ligand>
</feature>
<comment type="caution">
    <text evidence="5">The sequence shown here is derived from an EMBL/GenBank/DDBJ whole genome shotgun (WGS) entry which is preliminary data.</text>
</comment>
<feature type="binding site" evidence="3">
    <location>
        <position position="201"/>
    </location>
    <ligand>
        <name>Zn(2+)</name>
        <dbReference type="ChEBI" id="CHEBI:29105"/>
    </ligand>
</feature>
<dbReference type="InterPro" id="IPR029035">
    <property type="entry name" value="DHS-like_NAD/FAD-binding_dom"/>
</dbReference>
<dbReference type="Pfam" id="PF02146">
    <property type="entry name" value="SIR2"/>
    <property type="match status" value="1"/>
</dbReference>
<sequence length="325" mass="36539">MASTKLLEDIKTDVQQKTNAEMQSLIEKAADLVLNCEAILFTSGAGMGVSSGLGTFRGAAAGVWPPLLKHPELDFTDMSNPQWFRKPQGNSDKHNTANFGYAFWAYRYNAYTSAAPHLGYEITKRWSELNNVKSSFSFTSNIDGHWIKSGWNESAVLECHGSVHYMQCIDQCRKHIWDTNNALKLNVDSKTDCVIDPLPQCPDCKNLARPNVLMFGDWEYLDDRLNEQIVHYEKFKSDIASAKGRLLIIELGAGTAVPTVRAQSEVIFADSRWTADFIRINPLEEHSIISLYYKNKSKGQTIEIALDALTALKLIDEAIKKKLKQ</sequence>
<dbReference type="InterPro" id="IPR050134">
    <property type="entry name" value="NAD-dep_sirtuin_deacylases"/>
</dbReference>
<proteinExistence type="predicted"/>
<feature type="domain" description="Deacetylase sirtuin-type" evidence="4">
    <location>
        <begin position="19"/>
        <end position="322"/>
    </location>
</feature>
<feature type="active site" description="Proton acceptor" evidence="3">
    <location>
        <position position="160"/>
    </location>
</feature>
<dbReference type="PANTHER" id="PTHR11085">
    <property type="entry name" value="NAD-DEPENDENT PROTEIN DEACYLASE SIRTUIN-5, MITOCHONDRIAL-RELATED"/>
    <property type="match status" value="1"/>
</dbReference>
<keyword evidence="2" id="KW-0520">NAD</keyword>
<gene>
    <name evidence="7" type="ORF">FNK824_LOCUS30061</name>
    <name evidence="6" type="ORF">RFH988_LOCUS13880</name>
    <name evidence="5" type="ORF">SEV965_LOCUS5773</name>
</gene>
<dbReference type="GO" id="GO:0017136">
    <property type="term" value="F:histone deacetylase activity, NAD-dependent"/>
    <property type="evidence" value="ECO:0007669"/>
    <property type="project" value="TreeGrafter"/>
</dbReference>
<dbReference type="EMBL" id="CAJOBE010009028">
    <property type="protein sequence ID" value="CAF4075602.1"/>
    <property type="molecule type" value="Genomic_DNA"/>
</dbReference>
<dbReference type="PROSITE" id="PS50305">
    <property type="entry name" value="SIRTUIN"/>
    <property type="match status" value="1"/>
</dbReference>
<feature type="binding site" evidence="3">
    <location>
        <position position="204"/>
    </location>
    <ligand>
        <name>Zn(2+)</name>
        <dbReference type="ChEBI" id="CHEBI:29105"/>
    </ligand>
</feature>
<dbReference type="EMBL" id="CAJNOO010000625">
    <property type="protein sequence ID" value="CAF0995343.1"/>
    <property type="molecule type" value="Genomic_DNA"/>
</dbReference>
<keyword evidence="3" id="KW-0862">Zinc</keyword>
<keyword evidence="3" id="KW-0479">Metal-binding</keyword>
<evidence type="ECO:0000259" key="4">
    <source>
        <dbReference type="PROSITE" id="PS50305"/>
    </source>
</evidence>
<keyword evidence="1" id="KW-0808">Transferase</keyword>
<name>A0A813ZTG6_9BILA</name>
<dbReference type="Proteomes" id="UP000663874">
    <property type="component" value="Unassembled WGS sequence"/>
</dbReference>
<dbReference type="Proteomes" id="UP000663889">
    <property type="component" value="Unassembled WGS sequence"/>
</dbReference>
<dbReference type="GO" id="GO:0005634">
    <property type="term" value="C:nucleus"/>
    <property type="evidence" value="ECO:0007669"/>
    <property type="project" value="TreeGrafter"/>
</dbReference>
<reference evidence="5" key="1">
    <citation type="submission" date="2021-02" db="EMBL/GenBank/DDBJ databases">
        <authorList>
            <person name="Nowell W R."/>
        </authorList>
    </citation>
    <scope>NUCLEOTIDE SEQUENCE</scope>
</reference>
<accession>A0A813ZTG6</accession>
<evidence type="ECO:0000256" key="1">
    <source>
        <dbReference type="ARBA" id="ARBA00022679"/>
    </source>
</evidence>
<dbReference type="Proteomes" id="UP000663882">
    <property type="component" value="Unassembled WGS sequence"/>
</dbReference>
<dbReference type="GO" id="GO:0070403">
    <property type="term" value="F:NAD+ binding"/>
    <property type="evidence" value="ECO:0007669"/>
    <property type="project" value="InterPro"/>
</dbReference>
<protein>
    <recommendedName>
        <fullName evidence="4">Deacetylase sirtuin-type domain-containing protein</fullName>
    </recommendedName>
</protein>
<organism evidence="5 8">
    <name type="scientific">Rotaria sordida</name>
    <dbReference type="NCBI Taxonomy" id="392033"/>
    <lineage>
        <taxon>Eukaryota</taxon>
        <taxon>Metazoa</taxon>
        <taxon>Spiralia</taxon>
        <taxon>Gnathifera</taxon>
        <taxon>Rotifera</taxon>
        <taxon>Eurotatoria</taxon>
        <taxon>Bdelloidea</taxon>
        <taxon>Philodinida</taxon>
        <taxon>Philodinidae</taxon>
        <taxon>Rotaria</taxon>
    </lineage>
</organism>
<dbReference type="PANTHER" id="PTHR11085:SF10">
    <property type="entry name" value="NAD-DEPENDENT PROTEIN DEACYLASE SIRTUIN-5, MITOCHONDRIAL-RELATED"/>
    <property type="match status" value="1"/>
</dbReference>
<evidence type="ECO:0000313" key="5">
    <source>
        <dbReference type="EMBL" id="CAF0903742.1"/>
    </source>
</evidence>
<dbReference type="GO" id="GO:0046872">
    <property type="term" value="F:metal ion binding"/>
    <property type="evidence" value="ECO:0007669"/>
    <property type="project" value="UniProtKB-KW"/>
</dbReference>
<dbReference type="EMBL" id="CAJNOU010000179">
    <property type="protein sequence ID" value="CAF0903742.1"/>
    <property type="molecule type" value="Genomic_DNA"/>
</dbReference>
<dbReference type="InterPro" id="IPR026590">
    <property type="entry name" value="Ssirtuin_cat_dom"/>
</dbReference>
<dbReference type="AlphaFoldDB" id="A0A813ZTG6"/>
<dbReference type="Gene3D" id="3.40.50.1220">
    <property type="entry name" value="TPP-binding domain"/>
    <property type="match status" value="1"/>
</dbReference>
<evidence type="ECO:0000313" key="8">
    <source>
        <dbReference type="Proteomes" id="UP000663889"/>
    </source>
</evidence>
<evidence type="ECO:0000313" key="7">
    <source>
        <dbReference type="EMBL" id="CAF4075602.1"/>
    </source>
</evidence>
<dbReference type="InterPro" id="IPR003000">
    <property type="entry name" value="Sirtuin"/>
</dbReference>
<dbReference type="OrthoDB" id="424302at2759"/>
<feature type="binding site" evidence="3">
    <location>
        <position position="172"/>
    </location>
    <ligand>
        <name>Zn(2+)</name>
        <dbReference type="ChEBI" id="CHEBI:29105"/>
    </ligand>
</feature>
<evidence type="ECO:0000256" key="2">
    <source>
        <dbReference type="ARBA" id="ARBA00023027"/>
    </source>
</evidence>
<evidence type="ECO:0000256" key="3">
    <source>
        <dbReference type="PROSITE-ProRule" id="PRU00236"/>
    </source>
</evidence>